<accession>A0A2T1C3F2</accession>
<gene>
    <name evidence="2" type="ORF">C7B64_11605</name>
</gene>
<evidence type="ECO:0000256" key="1">
    <source>
        <dbReference type="SAM" id="Phobius"/>
    </source>
</evidence>
<dbReference type="InterPro" id="IPR046641">
    <property type="entry name" value="DUF6753"/>
</dbReference>
<proteinExistence type="predicted"/>
<keyword evidence="1" id="KW-1133">Transmembrane helix</keyword>
<name>A0A2T1C3F2_9CYAN</name>
<dbReference type="AlphaFoldDB" id="A0A2T1C3F2"/>
<reference evidence="2 3" key="2">
    <citation type="submission" date="2018-03" db="EMBL/GenBank/DDBJ databases">
        <title>The ancient ancestry and fast evolution of plastids.</title>
        <authorList>
            <person name="Moore K.R."/>
            <person name="Magnabosco C."/>
            <person name="Momper L."/>
            <person name="Gold D.A."/>
            <person name="Bosak T."/>
            <person name="Fournier G.P."/>
        </authorList>
    </citation>
    <scope>NUCLEOTIDE SEQUENCE [LARGE SCALE GENOMIC DNA]</scope>
    <source>
        <strain evidence="2 3">CCAP 1448/3</strain>
    </source>
</reference>
<dbReference type="Pfam" id="PF20538">
    <property type="entry name" value="DUF6753"/>
    <property type="match status" value="1"/>
</dbReference>
<dbReference type="Proteomes" id="UP000238762">
    <property type="component" value="Unassembled WGS sequence"/>
</dbReference>
<keyword evidence="1" id="KW-0812">Transmembrane</keyword>
<organism evidence="2 3">
    <name type="scientific">Merismopedia glauca CCAP 1448/3</name>
    <dbReference type="NCBI Taxonomy" id="1296344"/>
    <lineage>
        <taxon>Bacteria</taxon>
        <taxon>Bacillati</taxon>
        <taxon>Cyanobacteriota</taxon>
        <taxon>Cyanophyceae</taxon>
        <taxon>Synechococcales</taxon>
        <taxon>Merismopediaceae</taxon>
        <taxon>Merismopedia</taxon>
    </lineage>
</organism>
<dbReference type="EMBL" id="PVWJ01000049">
    <property type="protein sequence ID" value="PSB02791.1"/>
    <property type="molecule type" value="Genomic_DNA"/>
</dbReference>
<comment type="caution">
    <text evidence="2">The sequence shown here is derived from an EMBL/GenBank/DDBJ whole genome shotgun (WGS) entry which is preliminary data.</text>
</comment>
<feature type="transmembrane region" description="Helical" evidence="1">
    <location>
        <begin position="115"/>
        <end position="143"/>
    </location>
</feature>
<evidence type="ECO:0000313" key="3">
    <source>
        <dbReference type="Proteomes" id="UP000238762"/>
    </source>
</evidence>
<reference evidence="2 3" key="1">
    <citation type="submission" date="2018-02" db="EMBL/GenBank/DDBJ databases">
        <authorList>
            <person name="Cohen D.B."/>
            <person name="Kent A.D."/>
        </authorList>
    </citation>
    <scope>NUCLEOTIDE SEQUENCE [LARGE SCALE GENOMIC DNA]</scope>
    <source>
        <strain evidence="2 3">CCAP 1448/3</strain>
    </source>
</reference>
<keyword evidence="1" id="KW-0472">Membrane</keyword>
<sequence>MHQMQPKSLLDDFLAEQPTELQNRILGLSLKLGIPTNDPFYVFLIVAGYVEGLLEDKPKQVDALFEDWEARLRADLELESQRALEQQNKAIKIEMIKATKELLNKSKLEQRQITWWNYFQGGGVVLGAIAVGIVLGLAVPPWLEGGLTESRKLTTVQSESLHWATSNEGKLARQIMDWNRDTLADRSCKEDAKKLKVTIVVGQKKAKSGYCVIWVVPARERR</sequence>
<keyword evidence="3" id="KW-1185">Reference proteome</keyword>
<dbReference type="RefSeq" id="WP_106288817.1">
    <property type="nucleotide sequence ID" value="NZ_PVWJ01000049.1"/>
</dbReference>
<protein>
    <submittedName>
        <fullName evidence="2">Uncharacterized protein</fullName>
    </submittedName>
</protein>
<evidence type="ECO:0000313" key="2">
    <source>
        <dbReference type="EMBL" id="PSB02791.1"/>
    </source>
</evidence>